<dbReference type="SUPFAM" id="SSF50249">
    <property type="entry name" value="Nucleic acid-binding proteins"/>
    <property type="match status" value="1"/>
</dbReference>
<protein>
    <recommendedName>
        <fullName evidence="8">DNA helicase Holliday junction RuvA type domain-containing protein</fullName>
    </recommendedName>
</protein>
<dbReference type="GO" id="GO:0005524">
    <property type="term" value="F:ATP binding"/>
    <property type="evidence" value="ECO:0007669"/>
    <property type="project" value="InterPro"/>
</dbReference>
<feature type="domain" description="Holliday junction DNA helicase RuvA C-terminal" evidence="6">
    <location>
        <begin position="158"/>
        <end position="203"/>
    </location>
</feature>
<dbReference type="InterPro" id="IPR000085">
    <property type="entry name" value="RuvA"/>
</dbReference>
<feature type="non-terminal residue" evidence="7">
    <location>
        <position position="1"/>
    </location>
</feature>
<reference evidence="7" key="1">
    <citation type="submission" date="2018-05" db="EMBL/GenBank/DDBJ databases">
        <authorList>
            <person name="Lanie J.A."/>
            <person name="Ng W.-L."/>
            <person name="Kazmierczak K.M."/>
            <person name="Andrzejewski T.M."/>
            <person name="Davidsen T.M."/>
            <person name="Wayne K.J."/>
            <person name="Tettelin H."/>
            <person name="Glass J.I."/>
            <person name="Rusch D."/>
            <person name="Podicherti R."/>
            <person name="Tsui H.-C.T."/>
            <person name="Winkler M.E."/>
        </authorList>
    </citation>
    <scope>NUCLEOTIDE SEQUENCE</scope>
</reference>
<evidence type="ECO:0000256" key="2">
    <source>
        <dbReference type="ARBA" id="ARBA00022763"/>
    </source>
</evidence>
<dbReference type="GO" id="GO:0009378">
    <property type="term" value="F:four-way junction helicase activity"/>
    <property type="evidence" value="ECO:0007669"/>
    <property type="project" value="InterPro"/>
</dbReference>
<gene>
    <name evidence="7" type="ORF">METZ01_LOCUS501936</name>
</gene>
<dbReference type="GO" id="GO:0006310">
    <property type="term" value="P:DNA recombination"/>
    <property type="evidence" value="ECO:0007669"/>
    <property type="project" value="InterPro"/>
</dbReference>
<evidence type="ECO:0000256" key="3">
    <source>
        <dbReference type="ARBA" id="ARBA00023125"/>
    </source>
</evidence>
<sequence>VISRLKGIVDGIKADSAVIDVNGVGYLVFASSRTLLHFNVGEAATVEVETHVREDHIHLYGFVDTTERDWFRLLTTVQGVGTKVALGLLGIMAPDELLQAIAAADKAAVTRAPGIGPKLATRILTELKDKVGNLALGQAAQQTGAAASVMDGSVPAELADAASALVNLGYGPSEALGAVSRVSGQLGDRTSVEDLIRDGLKEL</sequence>
<name>A0A383DX12_9ZZZZ</name>
<dbReference type="Pfam" id="PF14520">
    <property type="entry name" value="HHH_5"/>
    <property type="match status" value="1"/>
</dbReference>
<dbReference type="Pfam" id="PF01330">
    <property type="entry name" value="RuvA_N"/>
    <property type="match status" value="1"/>
</dbReference>
<dbReference type="InterPro" id="IPR011114">
    <property type="entry name" value="RuvA_C"/>
</dbReference>
<dbReference type="NCBIfam" id="TIGR00084">
    <property type="entry name" value="ruvA"/>
    <property type="match status" value="1"/>
</dbReference>
<keyword evidence="3" id="KW-0238">DNA-binding</keyword>
<evidence type="ECO:0000256" key="1">
    <source>
        <dbReference type="ARBA" id="ARBA00022490"/>
    </source>
</evidence>
<evidence type="ECO:0000259" key="5">
    <source>
        <dbReference type="Pfam" id="PF01330"/>
    </source>
</evidence>
<dbReference type="Pfam" id="PF07499">
    <property type="entry name" value="RuvA_C"/>
    <property type="match status" value="1"/>
</dbReference>
<dbReference type="HAMAP" id="MF_00031">
    <property type="entry name" value="DNA_HJ_migration_RuvA"/>
    <property type="match status" value="1"/>
</dbReference>
<keyword evidence="2" id="KW-0227">DNA damage</keyword>
<dbReference type="InterPro" id="IPR012340">
    <property type="entry name" value="NA-bd_OB-fold"/>
</dbReference>
<keyword evidence="4" id="KW-0234">DNA repair</keyword>
<evidence type="ECO:0000256" key="4">
    <source>
        <dbReference type="ARBA" id="ARBA00023204"/>
    </source>
</evidence>
<proteinExistence type="inferred from homology"/>
<evidence type="ECO:0008006" key="8">
    <source>
        <dbReference type="Google" id="ProtNLM"/>
    </source>
</evidence>
<dbReference type="GO" id="GO:0003677">
    <property type="term" value="F:DNA binding"/>
    <property type="evidence" value="ECO:0007669"/>
    <property type="project" value="UniProtKB-KW"/>
</dbReference>
<dbReference type="InterPro" id="IPR010994">
    <property type="entry name" value="RuvA_2-like"/>
</dbReference>
<dbReference type="Gene3D" id="2.40.50.140">
    <property type="entry name" value="Nucleic acid-binding proteins"/>
    <property type="match status" value="1"/>
</dbReference>
<dbReference type="GO" id="GO:0009379">
    <property type="term" value="C:Holliday junction helicase complex"/>
    <property type="evidence" value="ECO:0007669"/>
    <property type="project" value="InterPro"/>
</dbReference>
<keyword evidence="1" id="KW-0963">Cytoplasm</keyword>
<dbReference type="InterPro" id="IPR013849">
    <property type="entry name" value="DNA_helicase_Holl-junc_RuvA_I"/>
</dbReference>
<dbReference type="AlphaFoldDB" id="A0A383DX12"/>
<feature type="domain" description="DNA helicase Holliday junction RuvA type" evidence="5">
    <location>
        <begin position="2"/>
        <end position="61"/>
    </location>
</feature>
<dbReference type="InterPro" id="IPR036267">
    <property type="entry name" value="RuvA_C_sf"/>
</dbReference>
<dbReference type="SUPFAM" id="SSF46929">
    <property type="entry name" value="DNA helicase RuvA subunit, C-terminal domain"/>
    <property type="match status" value="1"/>
</dbReference>
<dbReference type="CDD" id="cd14332">
    <property type="entry name" value="UBA_RuvA_C"/>
    <property type="match status" value="1"/>
</dbReference>
<accession>A0A383DX12</accession>
<dbReference type="SUPFAM" id="SSF47781">
    <property type="entry name" value="RuvA domain 2-like"/>
    <property type="match status" value="1"/>
</dbReference>
<organism evidence="7">
    <name type="scientific">marine metagenome</name>
    <dbReference type="NCBI Taxonomy" id="408172"/>
    <lineage>
        <taxon>unclassified sequences</taxon>
        <taxon>metagenomes</taxon>
        <taxon>ecological metagenomes</taxon>
    </lineage>
</organism>
<evidence type="ECO:0000259" key="6">
    <source>
        <dbReference type="Pfam" id="PF07499"/>
    </source>
</evidence>
<dbReference type="GO" id="GO:0006281">
    <property type="term" value="P:DNA repair"/>
    <property type="evidence" value="ECO:0007669"/>
    <property type="project" value="UniProtKB-KW"/>
</dbReference>
<evidence type="ECO:0000313" key="7">
    <source>
        <dbReference type="EMBL" id="SVE49082.1"/>
    </source>
</evidence>
<dbReference type="Gene3D" id="1.10.8.10">
    <property type="entry name" value="DNA helicase RuvA subunit, C-terminal domain"/>
    <property type="match status" value="1"/>
</dbReference>
<dbReference type="Gene3D" id="1.10.150.20">
    <property type="entry name" value="5' to 3' exonuclease, C-terminal subdomain"/>
    <property type="match status" value="1"/>
</dbReference>
<dbReference type="EMBL" id="UINC01220948">
    <property type="protein sequence ID" value="SVE49082.1"/>
    <property type="molecule type" value="Genomic_DNA"/>
</dbReference>
<feature type="non-terminal residue" evidence="7">
    <location>
        <position position="203"/>
    </location>
</feature>